<dbReference type="Proteomes" id="UP000595070">
    <property type="component" value="Chromosome"/>
</dbReference>
<dbReference type="InterPro" id="IPR050909">
    <property type="entry name" value="Bact_Autotransporter_VF"/>
</dbReference>
<dbReference type="Gene3D" id="2.160.20.110">
    <property type="match status" value="1"/>
</dbReference>
<dbReference type="PANTHER" id="PTHR12338:SF5">
    <property type="entry name" value="ANTIGEN 43-RELATED"/>
    <property type="match status" value="1"/>
</dbReference>
<dbReference type="Pfam" id="PF05860">
    <property type="entry name" value="TPS"/>
    <property type="match status" value="1"/>
</dbReference>
<dbReference type="PANTHER" id="PTHR12338">
    <property type="entry name" value="AUTOTRANSPORTER"/>
    <property type="match status" value="1"/>
</dbReference>
<dbReference type="Gene3D" id="2.160.20.10">
    <property type="entry name" value="Single-stranded right-handed beta-helix, Pectin lyase-like"/>
    <property type="match status" value="1"/>
</dbReference>
<keyword evidence="3" id="KW-1185">Reference proteome</keyword>
<dbReference type="InterPro" id="IPR008638">
    <property type="entry name" value="FhaB/CdiA-like_TPS"/>
</dbReference>
<evidence type="ECO:0000313" key="2">
    <source>
        <dbReference type="EMBL" id="QOQ89710.1"/>
    </source>
</evidence>
<dbReference type="EMBL" id="CP063079">
    <property type="protein sequence ID" value="QOQ89710.1"/>
    <property type="molecule type" value="Genomic_DNA"/>
</dbReference>
<dbReference type="InterPro" id="IPR011050">
    <property type="entry name" value="Pectin_lyase_fold/virulence"/>
</dbReference>
<evidence type="ECO:0000313" key="3">
    <source>
        <dbReference type="Proteomes" id="UP000595070"/>
    </source>
</evidence>
<proteinExistence type="predicted"/>
<sequence>MNIHKFFQIKDLLWQYFLHGGGGSNNFDLTPSKKLTNHILLSSIVASLLFSPAFALPSGGKFTHGTSGTINVSGNNMHIHGNKVNSVIQWGGGFNINKGESVNFGGNSKNYLNIAHGTNKSTIAGILNASGNNVFLINPNGVIITKTGNINANRFVASTSSMSNDDMNKFANMKTFEQGASFSPVFKPNPKGGNVINMGNINANDVLLIGNKVLIQGYLNTKDKTFNQIKAIDEGKKANIHLVGNEIYADIATFKDIGKLYITAKDKGSLYLNATGYYYNPSSFKDFDFIVKNYNGINHNNTNFSNMKYVGIGSDVDWWHFAKGWNEYNNDFRTIANEYRLINDIDFQANCKNGVCTGQNYANYWVDLNGDGIKQDNEFTSMIINGNYFTKTFDGQGYTLKNINIDTTKLKYNPSHVGIFGAITSTIKNVNVDYMGGGIKAKSVGYLGGFVGLSYAGALLNISLSNMGYFSFTGGSFIGGFAGSLQDGIHSNISLNNIGDISVNNVTFMGGFAGYLQDGIYSNISLNNIGDISVNNVDSTGGFAGYAGIVKICNISLEKIGNINRIAYNGYEENSHVGAFIARVSKVDFSNIYLKNIGNIFNEAKKNDFLHATAGGFIGYLMEGDTKFENIFIFFNPNIKIINETGLSGKFFGALNDKATYTFNNIHIYHHEKDLANATADKNYWGSTNDKIQIHTYADKTQESVYKDFLSKANTIEKPTIPNKPSDNDVILASDDLYKDIVDKIITDLYNSNTDKKIYNLYLVNLLDMLKDKANYSNMSENQKVEFVAKYFLSGDKTKALEVVQSLDFLLAYEKNGLSTASKDKFDAEALNLKNTLLANTNKVIKNKNDLSNFLENDLKNLLINSNQALASLKLSQEQLKIAITKYNDYVKKINENPSIKNEATLASLKAEVDRLSNLSGELATTIANNQIKLETWQKQASDKSNQQFNIIGKFDNIALTIPNLEKLNNSSGIENDDYQKLSRQIASSQKQTPTFKYEEEETQEIDEAALTQRARTCIVSDNFKTMNPCVVESY</sequence>
<evidence type="ECO:0000259" key="1">
    <source>
        <dbReference type="SMART" id="SM00912"/>
    </source>
</evidence>
<dbReference type="InterPro" id="IPR012334">
    <property type="entry name" value="Pectin_lyas_fold"/>
</dbReference>
<dbReference type="SMART" id="SM00912">
    <property type="entry name" value="Haemagg_act"/>
    <property type="match status" value="1"/>
</dbReference>
<dbReference type="NCBIfam" id="TIGR01901">
    <property type="entry name" value="adhes_NPXG"/>
    <property type="match status" value="1"/>
</dbReference>
<feature type="domain" description="Filamentous haemagglutinin FhaB/tRNA nuclease CdiA-like TPS" evidence="1">
    <location>
        <begin position="53"/>
        <end position="166"/>
    </location>
</feature>
<reference evidence="2 3" key="1">
    <citation type="submission" date="2020-10" db="EMBL/GenBank/DDBJ databases">
        <title>Campylobacter and Helicobacter PacBio genomes.</title>
        <authorList>
            <person name="Lane C."/>
        </authorList>
    </citation>
    <scope>NUCLEOTIDE SEQUENCE [LARGE SCALE GENOMIC DNA]</scope>
    <source>
        <strain evidence="2 3">2016D-0074</strain>
    </source>
</reference>
<accession>A0ABX6TUR2</accession>
<name>A0ABX6TUR2_9BACT</name>
<protein>
    <submittedName>
        <fullName evidence="2">Filamentous hemagglutinin N-terminal domain-containing protein</fullName>
    </submittedName>
</protein>
<dbReference type="SUPFAM" id="SSF51126">
    <property type="entry name" value="Pectin lyase-like"/>
    <property type="match status" value="1"/>
</dbReference>
<organism evidence="2 3">
    <name type="scientific">Campylobacter peloridis</name>
    <dbReference type="NCBI Taxonomy" id="488546"/>
    <lineage>
        <taxon>Bacteria</taxon>
        <taxon>Pseudomonadati</taxon>
        <taxon>Campylobacterota</taxon>
        <taxon>Epsilonproteobacteria</taxon>
        <taxon>Campylobacterales</taxon>
        <taxon>Campylobacteraceae</taxon>
        <taxon>Campylobacter</taxon>
    </lineage>
</organism>
<gene>
    <name evidence="2" type="ORF">IMC75_02615</name>
</gene>